<reference evidence="1" key="1">
    <citation type="submission" date="2020-08" db="EMBL/GenBank/DDBJ databases">
        <title>Multicomponent nature underlies the extraordinary mechanical properties of spider dragline silk.</title>
        <authorList>
            <person name="Kono N."/>
            <person name="Nakamura H."/>
            <person name="Mori M."/>
            <person name="Yoshida Y."/>
            <person name="Ohtoshi R."/>
            <person name="Malay A.D."/>
            <person name="Moran D.A.P."/>
            <person name="Tomita M."/>
            <person name="Numata K."/>
            <person name="Arakawa K."/>
        </authorList>
    </citation>
    <scope>NUCLEOTIDE SEQUENCE</scope>
</reference>
<keyword evidence="2" id="KW-1185">Reference proteome</keyword>
<gene>
    <name evidence="1" type="ORF">NPIL_13231</name>
</gene>
<sequence>MKRHQTHLFTMRNNNELNTLSGTVHQGVLSSKEPILEIWTVPPRAETMGSYLNRNRLSRHGSYLFNSPNVREKGRDQIAERVLGECNMEGH</sequence>
<proteinExistence type="predicted"/>
<accession>A0A8X6P458</accession>
<protein>
    <submittedName>
        <fullName evidence="1">Uncharacterized protein</fullName>
    </submittedName>
</protein>
<organism evidence="1 2">
    <name type="scientific">Nephila pilipes</name>
    <name type="common">Giant wood spider</name>
    <name type="synonym">Nephila maculata</name>
    <dbReference type="NCBI Taxonomy" id="299642"/>
    <lineage>
        <taxon>Eukaryota</taxon>
        <taxon>Metazoa</taxon>
        <taxon>Ecdysozoa</taxon>
        <taxon>Arthropoda</taxon>
        <taxon>Chelicerata</taxon>
        <taxon>Arachnida</taxon>
        <taxon>Araneae</taxon>
        <taxon>Araneomorphae</taxon>
        <taxon>Entelegynae</taxon>
        <taxon>Araneoidea</taxon>
        <taxon>Nephilidae</taxon>
        <taxon>Nephila</taxon>
    </lineage>
</organism>
<dbReference type="EMBL" id="BMAW01065223">
    <property type="protein sequence ID" value="GFT49395.1"/>
    <property type="molecule type" value="Genomic_DNA"/>
</dbReference>
<dbReference type="AlphaFoldDB" id="A0A8X6P458"/>
<evidence type="ECO:0000313" key="1">
    <source>
        <dbReference type="EMBL" id="GFT49395.1"/>
    </source>
</evidence>
<dbReference type="Proteomes" id="UP000887013">
    <property type="component" value="Unassembled WGS sequence"/>
</dbReference>
<comment type="caution">
    <text evidence="1">The sequence shown here is derived from an EMBL/GenBank/DDBJ whole genome shotgun (WGS) entry which is preliminary data.</text>
</comment>
<evidence type="ECO:0000313" key="2">
    <source>
        <dbReference type="Proteomes" id="UP000887013"/>
    </source>
</evidence>
<name>A0A8X6P458_NEPPI</name>